<dbReference type="EMBL" id="GL376616">
    <property type="status" value="NOT_ANNOTATED_CDS"/>
    <property type="molecule type" value="Genomic_DNA"/>
</dbReference>
<reference evidence="2" key="3">
    <citation type="submission" date="2015-02" db="UniProtKB">
        <authorList>
            <consortium name="EnsemblProtists"/>
        </authorList>
    </citation>
    <scope>IDENTIFICATION</scope>
    <source>
        <strain evidence="2">DAOM BR144</strain>
    </source>
</reference>
<dbReference type="AlphaFoldDB" id="K3X9V8"/>
<dbReference type="VEuPathDB" id="FungiDB:PYU1_G013978"/>
<evidence type="ECO:0000256" key="1">
    <source>
        <dbReference type="SAM" id="MobiDB-lite"/>
    </source>
</evidence>
<organism evidence="2 3">
    <name type="scientific">Globisporangium ultimum (strain ATCC 200006 / CBS 805.95 / DAOM BR144)</name>
    <name type="common">Pythium ultimum</name>
    <dbReference type="NCBI Taxonomy" id="431595"/>
    <lineage>
        <taxon>Eukaryota</taxon>
        <taxon>Sar</taxon>
        <taxon>Stramenopiles</taxon>
        <taxon>Oomycota</taxon>
        <taxon>Peronosporomycetes</taxon>
        <taxon>Pythiales</taxon>
        <taxon>Pythiaceae</taxon>
        <taxon>Globisporangium</taxon>
    </lineage>
</organism>
<dbReference type="Proteomes" id="UP000019132">
    <property type="component" value="Unassembled WGS sequence"/>
</dbReference>
<reference evidence="3" key="2">
    <citation type="submission" date="2010-04" db="EMBL/GenBank/DDBJ databases">
        <authorList>
            <person name="Buell R."/>
            <person name="Hamilton J."/>
            <person name="Hostetler J."/>
        </authorList>
    </citation>
    <scope>NUCLEOTIDE SEQUENCE [LARGE SCALE GENOMIC DNA]</scope>
    <source>
        <strain evidence="3">DAOM:BR144</strain>
    </source>
</reference>
<accession>K3X9V8</accession>
<evidence type="ECO:0000313" key="2">
    <source>
        <dbReference type="EnsemblProtists" id="PYU1_T014007"/>
    </source>
</evidence>
<keyword evidence="3" id="KW-1185">Reference proteome</keyword>
<dbReference type="EnsemblProtists" id="PYU1_T014007">
    <property type="protein sequence ID" value="PYU1_T014007"/>
    <property type="gene ID" value="PYU1_G013978"/>
</dbReference>
<feature type="compositionally biased region" description="Low complexity" evidence="1">
    <location>
        <begin position="61"/>
        <end position="104"/>
    </location>
</feature>
<name>K3X9V8_GLOUD</name>
<dbReference type="OMA" id="QASFFWV"/>
<feature type="region of interest" description="Disordered" evidence="1">
    <location>
        <begin position="61"/>
        <end position="128"/>
    </location>
</feature>
<reference evidence="3" key="1">
    <citation type="journal article" date="2010" name="Genome Biol.">
        <title>Genome sequence of the necrotrophic plant pathogen Pythium ultimum reveals original pathogenicity mechanisms and effector repertoire.</title>
        <authorList>
            <person name="Levesque C.A."/>
            <person name="Brouwer H."/>
            <person name="Cano L."/>
            <person name="Hamilton J.P."/>
            <person name="Holt C."/>
            <person name="Huitema E."/>
            <person name="Raffaele S."/>
            <person name="Robideau G.P."/>
            <person name="Thines M."/>
            <person name="Win J."/>
            <person name="Zerillo M.M."/>
            <person name="Beakes G.W."/>
            <person name="Boore J.L."/>
            <person name="Busam D."/>
            <person name="Dumas B."/>
            <person name="Ferriera S."/>
            <person name="Fuerstenberg S.I."/>
            <person name="Gachon C.M."/>
            <person name="Gaulin E."/>
            <person name="Govers F."/>
            <person name="Grenville-Briggs L."/>
            <person name="Horner N."/>
            <person name="Hostetler J."/>
            <person name="Jiang R.H."/>
            <person name="Johnson J."/>
            <person name="Krajaejun T."/>
            <person name="Lin H."/>
            <person name="Meijer H.J."/>
            <person name="Moore B."/>
            <person name="Morris P."/>
            <person name="Phuntmart V."/>
            <person name="Puiu D."/>
            <person name="Shetty J."/>
            <person name="Stajich J.E."/>
            <person name="Tripathy S."/>
            <person name="Wawra S."/>
            <person name="van West P."/>
            <person name="Whitty B.R."/>
            <person name="Coutinho P.M."/>
            <person name="Henrissat B."/>
            <person name="Martin F."/>
            <person name="Thomas P.D."/>
            <person name="Tyler B.M."/>
            <person name="De Vries R.P."/>
            <person name="Kamoun S."/>
            <person name="Yandell M."/>
            <person name="Tisserat N."/>
            <person name="Buell C.R."/>
        </authorList>
    </citation>
    <scope>NUCLEOTIDE SEQUENCE</scope>
    <source>
        <strain evidence="3">DAOM:BR144</strain>
    </source>
</reference>
<dbReference type="HOGENOM" id="CLU_1269840_0_0_1"/>
<dbReference type="InParanoid" id="K3X9V8"/>
<dbReference type="eggNOG" id="ENOG502S75E">
    <property type="taxonomic scope" value="Eukaryota"/>
</dbReference>
<evidence type="ECO:0000313" key="3">
    <source>
        <dbReference type="Proteomes" id="UP000019132"/>
    </source>
</evidence>
<sequence>STPAKIYNANVSCATLLSFVKSACIRDIEDYCKHKNIQLGIELDAVRKVIQQQQARHGLASAGAANSSNGALSTTRSTASLSVGAAPSASGSRPPSGASKSRPATPGTTRSVMASRDDANSGEEDASDEFAEALAQKELLEKQLDVVNTAAKYAKELAAGLAWVDLVDQHGNALHLDDAGAARANTIVTLRDKYSVIAISPTDNGERRVTPLVFKLHA</sequence>
<protein>
    <submittedName>
        <fullName evidence="2">Uncharacterized protein</fullName>
    </submittedName>
</protein>
<proteinExistence type="predicted"/>